<accession>A0A6M6JKM1</accession>
<dbReference type="RefSeq" id="WP_172158754.1">
    <property type="nucleotide sequence ID" value="NZ_CP053564.1"/>
</dbReference>
<dbReference type="CDD" id="cd18121">
    <property type="entry name" value="ATP-synt_Fo_c"/>
    <property type="match status" value="1"/>
</dbReference>
<sequence length="91" mass="9101">MEGTPNVSTDIVLAQAAEAVNINPGLAAIGYGTSAIGAAIGVGMIWAAVISGTARQPEARGTLMGIAWTTFVLVELLALIGLVVFFIASAG</sequence>
<dbReference type="Pfam" id="PF00137">
    <property type="entry name" value="ATP-synt_C"/>
    <property type="match status" value="1"/>
</dbReference>
<dbReference type="Gene3D" id="1.20.20.10">
    <property type="entry name" value="F1F0 ATP synthase subunit C"/>
    <property type="match status" value="1"/>
</dbReference>
<dbReference type="GO" id="GO:0045259">
    <property type="term" value="C:proton-transporting ATP synthase complex"/>
    <property type="evidence" value="ECO:0007669"/>
    <property type="project" value="InterPro"/>
</dbReference>
<dbReference type="KEGG" id="pbro:HOP40_14450"/>
<dbReference type="SUPFAM" id="SSF81333">
    <property type="entry name" value="F1F0 ATP synthase subunit C"/>
    <property type="match status" value="1"/>
</dbReference>
<dbReference type="GO" id="GO:0015078">
    <property type="term" value="F:proton transmembrane transporter activity"/>
    <property type="evidence" value="ECO:0007669"/>
    <property type="project" value="InterPro"/>
</dbReference>
<dbReference type="InterPro" id="IPR000454">
    <property type="entry name" value="ATP_synth_F0_csu"/>
</dbReference>
<organism evidence="10 11">
    <name type="scientific">Pseudonocardia broussonetiae</name>
    <dbReference type="NCBI Taxonomy" id="2736640"/>
    <lineage>
        <taxon>Bacteria</taxon>
        <taxon>Bacillati</taxon>
        <taxon>Actinomycetota</taxon>
        <taxon>Actinomycetes</taxon>
        <taxon>Pseudonocardiales</taxon>
        <taxon>Pseudonocardiaceae</taxon>
        <taxon>Pseudonocardia</taxon>
    </lineage>
</organism>
<evidence type="ECO:0000256" key="2">
    <source>
        <dbReference type="ARBA" id="ARBA00006704"/>
    </source>
</evidence>
<comment type="similarity">
    <text evidence="2">Belongs to the ATPase C chain family.</text>
</comment>
<dbReference type="InterPro" id="IPR035921">
    <property type="entry name" value="F/V-ATP_Csub_sf"/>
</dbReference>
<dbReference type="AlphaFoldDB" id="A0A6M6JKM1"/>
<evidence type="ECO:0000256" key="3">
    <source>
        <dbReference type="ARBA" id="ARBA00022692"/>
    </source>
</evidence>
<keyword evidence="5 8" id="KW-0472">Membrane</keyword>
<name>A0A6M6JKM1_9PSEU</name>
<dbReference type="EMBL" id="CP053564">
    <property type="protein sequence ID" value="QJY46871.1"/>
    <property type="molecule type" value="Genomic_DNA"/>
</dbReference>
<keyword evidence="11" id="KW-1185">Reference proteome</keyword>
<evidence type="ECO:0000256" key="6">
    <source>
        <dbReference type="ARBA" id="ARBA00032200"/>
    </source>
</evidence>
<feature type="transmembrane region" description="Helical" evidence="8">
    <location>
        <begin position="62"/>
        <end position="88"/>
    </location>
</feature>
<proteinExistence type="inferred from homology"/>
<dbReference type="InterPro" id="IPR002379">
    <property type="entry name" value="ATPase_proteolipid_c-like_dom"/>
</dbReference>
<evidence type="ECO:0000256" key="4">
    <source>
        <dbReference type="ARBA" id="ARBA00022989"/>
    </source>
</evidence>
<dbReference type="PRINTS" id="PR00124">
    <property type="entry name" value="ATPASEC"/>
</dbReference>
<protein>
    <recommendedName>
        <fullName evidence="6">ATP synthase F(0) sector subunit c</fullName>
    </recommendedName>
    <alternativeName>
        <fullName evidence="7">F-type ATPase subunit c</fullName>
    </alternativeName>
</protein>
<feature type="domain" description="V-ATPase proteolipid subunit C-like" evidence="9">
    <location>
        <begin position="27"/>
        <end position="87"/>
    </location>
</feature>
<evidence type="ECO:0000259" key="9">
    <source>
        <dbReference type="Pfam" id="PF00137"/>
    </source>
</evidence>
<evidence type="ECO:0000313" key="10">
    <source>
        <dbReference type="EMBL" id="QJY46871.1"/>
    </source>
</evidence>
<evidence type="ECO:0000256" key="1">
    <source>
        <dbReference type="ARBA" id="ARBA00004141"/>
    </source>
</evidence>
<dbReference type="InterPro" id="IPR038662">
    <property type="entry name" value="ATP_synth_F0_csu_sf"/>
</dbReference>
<feature type="transmembrane region" description="Helical" evidence="8">
    <location>
        <begin position="28"/>
        <end position="50"/>
    </location>
</feature>
<evidence type="ECO:0000313" key="11">
    <source>
        <dbReference type="Proteomes" id="UP000505377"/>
    </source>
</evidence>
<comment type="subcellular location">
    <subcellularLocation>
        <location evidence="1">Membrane</location>
        <topology evidence="1">Multi-pass membrane protein</topology>
    </subcellularLocation>
</comment>
<dbReference type="GO" id="GO:0033177">
    <property type="term" value="C:proton-transporting two-sector ATPase complex, proton-transporting domain"/>
    <property type="evidence" value="ECO:0007669"/>
    <property type="project" value="InterPro"/>
</dbReference>
<gene>
    <name evidence="10" type="ORF">HOP40_14450</name>
</gene>
<dbReference type="GO" id="GO:0015986">
    <property type="term" value="P:proton motive force-driven ATP synthesis"/>
    <property type="evidence" value="ECO:0007669"/>
    <property type="project" value="InterPro"/>
</dbReference>
<evidence type="ECO:0000256" key="5">
    <source>
        <dbReference type="ARBA" id="ARBA00023136"/>
    </source>
</evidence>
<evidence type="ECO:0000256" key="7">
    <source>
        <dbReference type="ARBA" id="ARBA00032887"/>
    </source>
</evidence>
<keyword evidence="4 8" id="KW-1133">Transmembrane helix</keyword>
<keyword evidence="3 8" id="KW-0812">Transmembrane</keyword>
<reference evidence="10 11" key="1">
    <citation type="submission" date="2020-05" db="EMBL/GenBank/DDBJ databases">
        <authorList>
            <person name="Mo P."/>
        </authorList>
    </citation>
    <scope>NUCLEOTIDE SEQUENCE [LARGE SCALE GENOMIC DNA]</scope>
    <source>
        <strain evidence="10 11">Gen01</strain>
    </source>
</reference>
<dbReference type="Proteomes" id="UP000505377">
    <property type="component" value="Chromosome"/>
</dbReference>
<evidence type="ECO:0000256" key="8">
    <source>
        <dbReference type="SAM" id="Phobius"/>
    </source>
</evidence>